<evidence type="ECO:0000256" key="4">
    <source>
        <dbReference type="PROSITE-ProRule" id="PRU00284"/>
    </source>
</evidence>
<reference evidence="7" key="1">
    <citation type="submission" date="2022-02" db="EMBL/GenBank/DDBJ databases">
        <title>Emergence and expansion in Europe of a Vibrio aestuarianus clonal complex pathogenic for oysters.</title>
        <authorList>
            <person name="Mesnil A."/>
            <person name="Travers M.-A."/>
        </authorList>
    </citation>
    <scope>NUCLEOTIDE SEQUENCE</scope>
    <source>
        <strain evidence="7">U29</strain>
    </source>
</reference>
<accession>A0AAX3U5G4</accession>
<evidence type="ECO:0000313" key="7">
    <source>
        <dbReference type="EMBL" id="WGK82722.1"/>
    </source>
</evidence>
<evidence type="ECO:0000256" key="3">
    <source>
        <dbReference type="ARBA" id="ARBA00029447"/>
    </source>
</evidence>
<dbReference type="EMBL" id="CP118709">
    <property type="protein sequence ID" value="WGK82722.1"/>
    <property type="molecule type" value="Genomic_DNA"/>
</dbReference>
<gene>
    <name evidence="7" type="ORF">PYE51_05610</name>
</gene>
<feature type="transmembrane region" description="Helical" evidence="5">
    <location>
        <begin position="12"/>
        <end position="35"/>
    </location>
</feature>
<dbReference type="InterPro" id="IPR004089">
    <property type="entry name" value="MCPsignal_dom"/>
</dbReference>
<dbReference type="PROSITE" id="PS50111">
    <property type="entry name" value="CHEMOTAXIS_TRANSDUC_2"/>
    <property type="match status" value="1"/>
</dbReference>
<evidence type="ECO:0000313" key="8">
    <source>
        <dbReference type="Proteomes" id="UP001239257"/>
    </source>
</evidence>
<dbReference type="AlphaFoldDB" id="A0AAX3U5G4"/>
<dbReference type="GO" id="GO:0007165">
    <property type="term" value="P:signal transduction"/>
    <property type="evidence" value="ECO:0007669"/>
    <property type="project" value="UniProtKB-KW"/>
</dbReference>
<protein>
    <submittedName>
        <fullName evidence="7">Methyl-accepting chemotaxis protein</fullName>
    </submittedName>
</protein>
<dbReference type="SMART" id="SM00283">
    <property type="entry name" value="MA"/>
    <property type="match status" value="1"/>
</dbReference>
<dbReference type="CDD" id="cd11386">
    <property type="entry name" value="MCP_signal"/>
    <property type="match status" value="1"/>
</dbReference>
<keyword evidence="5" id="KW-0812">Transmembrane</keyword>
<dbReference type="Pfam" id="PF00015">
    <property type="entry name" value="MCPsignal"/>
    <property type="match status" value="1"/>
</dbReference>
<keyword evidence="5" id="KW-1133">Transmembrane helix</keyword>
<feature type="domain" description="Methyl-accepting transducer" evidence="6">
    <location>
        <begin position="405"/>
        <end position="641"/>
    </location>
</feature>
<dbReference type="Gene3D" id="1.10.287.950">
    <property type="entry name" value="Methyl-accepting chemotaxis protein"/>
    <property type="match status" value="1"/>
</dbReference>
<proteinExistence type="inferred from homology"/>
<evidence type="ECO:0000256" key="5">
    <source>
        <dbReference type="SAM" id="Phobius"/>
    </source>
</evidence>
<organism evidence="7 8">
    <name type="scientific">Vibrio aestuarianus</name>
    <dbReference type="NCBI Taxonomy" id="28171"/>
    <lineage>
        <taxon>Bacteria</taxon>
        <taxon>Pseudomonadati</taxon>
        <taxon>Pseudomonadota</taxon>
        <taxon>Gammaproteobacteria</taxon>
        <taxon>Vibrionales</taxon>
        <taxon>Vibrionaceae</taxon>
        <taxon>Vibrio</taxon>
    </lineage>
</organism>
<dbReference type="PANTHER" id="PTHR32089:SF120">
    <property type="entry name" value="METHYL-ACCEPTING CHEMOTAXIS PROTEIN TLPQ"/>
    <property type="match status" value="1"/>
</dbReference>
<evidence type="ECO:0000259" key="6">
    <source>
        <dbReference type="PROSITE" id="PS50111"/>
    </source>
</evidence>
<name>A0AAX3U5G4_9VIBR</name>
<keyword evidence="2 4" id="KW-0807">Transducer</keyword>
<comment type="similarity">
    <text evidence="3">Belongs to the methyl-accepting chemotaxis (MCP) protein family.</text>
</comment>
<dbReference type="Proteomes" id="UP001239257">
    <property type="component" value="Chromosome 1"/>
</dbReference>
<dbReference type="PANTHER" id="PTHR32089">
    <property type="entry name" value="METHYL-ACCEPTING CHEMOTAXIS PROTEIN MCPB"/>
    <property type="match status" value="1"/>
</dbReference>
<evidence type="ECO:0000256" key="1">
    <source>
        <dbReference type="ARBA" id="ARBA00004370"/>
    </source>
</evidence>
<dbReference type="RefSeq" id="WP_301065977.1">
    <property type="nucleotide sequence ID" value="NZ_CP118709.1"/>
</dbReference>
<comment type="subcellular location">
    <subcellularLocation>
        <location evidence="1">Membrane</location>
    </subcellularLocation>
</comment>
<dbReference type="GO" id="GO:0006935">
    <property type="term" value="P:chemotaxis"/>
    <property type="evidence" value="ECO:0007669"/>
    <property type="project" value="UniProtKB-ARBA"/>
</dbReference>
<sequence length="677" mass="75386">MNSLPNKQFRSLSLMQTISAIFIAIILLVILLAVLSLKSMEKVGLQFSNLAEQTLPLALNNASLTQNILEQVQYLGDGIRTENQLELKSVNTQLNQLSLKTQVLIEQLFSISSHFGTTITPQQKEQLQAKNINFQTLIKSILAAQADQLEQQQSIEAAARVFRYGLSSIGPEMNRISSFLSMDNPESMDAANRFIASASSMESTFLLMMMQRDPQLAYEQYKEIRNRMAGIDLAFDDFKEWHPDVMEYTSLTAPYDMVKAGFTDGGILKKILKKVEQGKLQRLEMNQAAQIAKETIVQLNAISNAASGLIKQSESVVHDAMYRVERVQYIGGIVLTVLVLLSWLGLRHWLKKGLDNLMVRLSLLTQHDFSQPTMLIGPNECKEVAVKLNQVIASTNESLSTVTRNCEILYQNAETSHDAADKSNINMVLQNDSLVNMVTTVTELESAIRNIAMVTNESYEESVSASKYSSQGVDVIEQNRGRLESLENTLHLNEVAMLELDSRVKQIREMVDMISGIADSTNLLALNAAIEAARAGEQGRGFAVVADEVRKLASDTSQQTTNIRSMMNELTAAAERSRKAVYESRQEMTNALHSSDEVKTTFEQIEKAVEHIRDRVEQISVATEEQERATADVSRSITQVSAQGGQTKLQLEAMVESSKQVAAIAGDQQAMLHKYRF</sequence>
<feature type="transmembrane region" description="Helical" evidence="5">
    <location>
        <begin position="329"/>
        <end position="350"/>
    </location>
</feature>
<evidence type="ECO:0000256" key="2">
    <source>
        <dbReference type="ARBA" id="ARBA00023224"/>
    </source>
</evidence>
<dbReference type="GO" id="GO:0016020">
    <property type="term" value="C:membrane"/>
    <property type="evidence" value="ECO:0007669"/>
    <property type="project" value="UniProtKB-SubCell"/>
</dbReference>
<dbReference type="SUPFAM" id="SSF58104">
    <property type="entry name" value="Methyl-accepting chemotaxis protein (MCP) signaling domain"/>
    <property type="match status" value="1"/>
</dbReference>
<keyword evidence="5" id="KW-0472">Membrane</keyword>